<dbReference type="OrthoDB" id="3176171at2759"/>
<evidence type="ECO:0000256" key="2">
    <source>
        <dbReference type="SAM" id="MobiDB-lite"/>
    </source>
</evidence>
<dbReference type="GO" id="GO:0051231">
    <property type="term" value="P:spindle elongation"/>
    <property type="evidence" value="ECO:0007669"/>
    <property type="project" value="TreeGrafter"/>
</dbReference>
<dbReference type="GO" id="GO:0003777">
    <property type="term" value="F:microtubule motor activity"/>
    <property type="evidence" value="ECO:0007669"/>
    <property type="project" value="InterPro"/>
</dbReference>
<dbReference type="PANTHER" id="PTHR47969:SF29">
    <property type="entry name" value="KINESIN-LIKE PROTEIN"/>
    <property type="match status" value="1"/>
</dbReference>
<feature type="coiled-coil region" evidence="1">
    <location>
        <begin position="190"/>
        <end position="217"/>
    </location>
</feature>
<dbReference type="InterPro" id="IPR027640">
    <property type="entry name" value="Kinesin-like_fam"/>
</dbReference>
<feature type="region of interest" description="Disordered" evidence="2">
    <location>
        <begin position="545"/>
        <end position="570"/>
    </location>
</feature>
<accession>A0A8H7Q1S3</accession>
<sequence length="715" mass="81917">MQPNTIVGSMSRLQKILTEQLPKWSSSNNDFKETELAERPPTPIDWESNILDGLDVLTVPQWTDQIKVTSNGIPESSIRKDENAVFKSVRLSGDESFDYHCEPVSRHERKMLHQIQSDLLVKEELVSHIERSQAEFIAMKNDYEERLHTLQDQTAELQLERRLGAASPDRRVRRQSLQQPNVPTIMPVSATMREVELKKLAAEMDELRRKYNQSLSTTQTTHAKNEKQCKNYRLTIEYMKIEKKKLQHCIKEQGEKIKKLELDHHTEMARIQLQRDQLLDSKTKLSKDLQAAKAALKKKSDDAMHATCQLKQMTPILDRAFRNGFVYEDLPESLKSKFGQHAFANSNGPLAPMYSKSDVSTKTRANRKRQSLERMVHQYVQADQRALEYKQLLIKRNMIFMERSELASEAESVMQACGQLADTKTIELNFRIEELTKSLEIIQDRIDGYQKQFKDCHGQAAVGPSKGRQSSQRGDADYDMLLDRRGAYDRAITIVRSVNAEEGKVLAETLLKEILILKCRESSRDMGTLQMDYTIQNLRKVLQSMKQSSEASRELEDNRHRNRESFGGNSMFESTKEIASLHDQEASLGMDVQDQSTLLDMINLDLKDRPLGINTYACTQAPLHPLDQSLETKESAKARSRSVMAKRSSLRSSVKSSVIPDRWTRPSSSSSTMDYTAGHRRWTLQASYCASQNFTRNGETSTIFDRLASRHTVDC</sequence>
<comment type="caution">
    <text evidence="3">The sequence shown here is derived from an EMBL/GenBank/DDBJ whole genome shotgun (WGS) entry which is preliminary data.</text>
</comment>
<keyword evidence="4" id="KW-1185">Reference proteome</keyword>
<dbReference type="Proteomes" id="UP000612746">
    <property type="component" value="Unassembled WGS sequence"/>
</dbReference>
<dbReference type="GO" id="GO:0007052">
    <property type="term" value="P:mitotic spindle organization"/>
    <property type="evidence" value="ECO:0007669"/>
    <property type="project" value="TreeGrafter"/>
</dbReference>
<proteinExistence type="predicted"/>
<evidence type="ECO:0000313" key="4">
    <source>
        <dbReference type="Proteomes" id="UP000612746"/>
    </source>
</evidence>
<protein>
    <submittedName>
        <fullName evidence="3">Uncharacterized protein</fullName>
    </submittedName>
</protein>
<dbReference type="EMBL" id="JAEPRA010000006">
    <property type="protein sequence ID" value="KAG2184337.1"/>
    <property type="molecule type" value="Genomic_DNA"/>
</dbReference>
<dbReference type="GO" id="GO:0005875">
    <property type="term" value="C:microtubule associated complex"/>
    <property type="evidence" value="ECO:0007669"/>
    <property type="project" value="TreeGrafter"/>
</dbReference>
<evidence type="ECO:0000313" key="3">
    <source>
        <dbReference type="EMBL" id="KAG2184337.1"/>
    </source>
</evidence>
<organism evidence="3 4">
    <name type="scientific">Umbelopsis vinacea</name>
    <dbReference type="NCBI Taxonomy" id="44442"/>
    <lineage>
        <taxon>Eukaryota</taxon>
        <taxon>Fungi</taxon>
        <taxon>Fungi incertae sedis</taxon>
        <taxon>Mucoromycota</taxon>
        <taxon>Mucoromycotina</taxon>
        <taxon>Umbelopsidomycetes</taxon>
        <taxon>Umbelopsidales</taxon>
        <taxon>Umbelopsidaceae</taxon>
        <taxon>Umbelopsis</taxon>
    </lineage>
</organism>
<dbReference type="GO" id="GO:0007018">
    <property type="term" value="P:microtubule-based movement"/>
    <property type="evidence" value="ECO:0007669"/>
    <property type="project" value="InterPro"/>
</dbReference>
<evidence type="ECO:0000256" key="1">
    <source>
        <dbReference type="SAM" id="Coils"/>
    </source>
</evidence>
<dbReference type="PANTHER" id="PTHR47969">
    <property type="entry name" value="CHROMOSOME-ASSOCIATED KINESIN KIF4A-RELATED"/>
    <property type="match status" value="1"/>
</dbReference>
<dbReference type="Pfam" id="PF25764">
    <property type="entry name" value="KIF21A_4th"/>
    <property type="match status" value="1"/>
</dbReference>
<keyword evidence="1" id="KW-0175">Coiled coil</keyword>
<reference evidence="3" key="1">
    <citation type="submission" date="2020-12" db="EMBL/GenBank/DDBJ databases">
        <title>Metabolic potential, ecology and presence of endohyphal bacteria is reflected in genomic diversity of Mucoromycotina.</title>
        <authorList>
            <person name="Muszewska A."/>
            <person name="Okrasinska A."/>
            <person name="Steczkiewicz K."/>
            <person name="Drgas O."/>
            <person name="Orlowska M."/>
            <person name="Perlinska-Lenart U."/>
            <person name="Aleksandrzak-Piekarczyk T."/>
            <person name="Szatraj K."/>
            <person name="Zielenkiewicz U."/>
            <person name="Pilsyk S."/>
            <person name="Malc E."/>
            <person name="Mieczkowski P."/>
            <person name="Kruszewska J.S."/>
            <person name="Biernat P."/>
            <person name="Pawlowska J."/>
        </authorList>
    </citation>
    <scope>NUCLEOTIDE SEQUENCE</scope>
    <source>
        <strain evidence="3">WA0000051536</strain>
    </source>
</reference>
<feature type="coiled-coil region" evidence="1">
    <location>
        <begin position="243"/>
        <end position="302"/>
    </location>
</feature>
<dbReference type="AlphaFoldDB" id="A0A8H7Q1S3"/>
<name>A0A8H7Q1S3_9FUNG</name>
<gene>
    <name evidence="3" type="ORF">INT44_009352</name>
</gene>